<dbReference type="GO" id="GO:0071973">
    <property type="term" value="P:bacterial-type flagellum-dependent cell motility"/>
    <property type="evidence" value="ECO:0007669"/>
    <property type="project" value="InterPro"/>
</dbReference>
<dbReference type="InterPro" id="IPR001492">
    <property type="entry name" value="Flagellin"/>
</dbReference>
<organism evidence="1 2">
    <name type="scientific">Aliarcobacter butzleri L352</name>
    <dbReference type="NCBI Taxonomy" id="1447260"/>
    <lineage>
        <taxon>Bacteria</taxon>
        <taxon>Pseudomonadati</taxon>
        <taxon>Campylobacterota</taxon>
        <taxon>Epsilonproteobacteria</taxon>
        <taxon>Campylobacterales</taxon>
        <taxon>Arcobacteraceae</taxon>
        <taxon>Aliarcobacter</taxon>
    </lineage>
</organism>
<name>A0A837JC70_9BACT</name>
<sequence>MIAQVNSSLYRLNNLNSTQDKLNYQMGGDKLEYGSDDSMLFGRLSHINDKVLTQTEIKDQLERTNVLNKNADSAISTVKLKLESIKEELIKANTSTTSIEGLEAIAQNLSGYKQNLLDLANTQVEGQYLFSGSDSSVKAFTMDANGKVTYNGNDSLRKIAVDEGSYRESGVNGLDLFYYTTSSASKGENLTFEEGDRILDQEGNEWTLDTVANTLSKKNWDGSFDTLTVTPPTAPATEYSVTIPNTDGTRFEAKRSVFDLLDDAVSSLKGLDSSGNATLTYEERRAGISGAQDEIDKANNNVSIAHADLGARNKTFDNSLDIIESKISQYNKTYTEIGSSNLTEVGIQLKSLELMFSALYSTISQTNQLSLVNYMK</sequence>
<evidence type="ECO:0000313" key="2">
    <source>
        <dbReference type="Proteomes" id="UP000035462"/>
    </source>
</evidence>
<comment type="caution">
    <text evidence="1">The sequence shown here is derived from an EMBL/GenBank/DDBJ whole genome shotgun (WGS) entry which is preliminary data.</text>
</comment>
<dbReference type="EMBL" id="JAIT01000035">
    <property type="protein sequence ID" value="KLE05176.1"/>
    <property type="molecule type" value="Genomic_DNA"/>
</dbReference>
<dbReference type="PANTHER" id="PTHR42792">
    <property type="entry name" value="FLAGELLIN"/>
    <property type="match status" value="1"/>
</dbReference>
<keyword evidence="1" id="KW-0282">Flagellum</keyword>
<dbReference type="Gene3D" id="1.20.1330.10">
    <property type="entry name" value="f41 fragment of flagellin, N-terminal domain"/>
    <property type="match status" value="1"/>
</dbReference>
<keyword evidence="1" id="KW-0969">Cilium</keyword>
<evidence type="ECO:0000313" key="1">
    <source>
        <dbReference type="EMBL" id="KLE05176.1"/>
    </source>
</evidence>
<protein>
    <submittedName>
        <fullName evidence="1">Flagellar hook-associated protein FlgL</fullName>
    </submittedName>
</protein>
<dbReference type="GO" id="GO:0009424">
    <property type="term" value="C:bacterial-type flagellum hook"/>
    <property type="evidence" value="ECO:0007669"/>
    <property type="project" value="InterPro"/>
</dbReference>
<dbReference type="InterPro" id="IPR013384">
    <property type="entry name" value="Flagell_FlgL"/>
</dbReference>
<keyword evidence="1" id="KW-0966">Cell projection</keyword>
<dbReference type="PANTHER" id="PTHR42792:SF1">
    <property type="entry name" value="FLAGELLAR HOOK-ASSOCIATED PROTEIN 3"/>
    <property type="match status" value="1"/>
</dbReference>
<dbReference type="SUPFAM" id="SSF64518">
    <property type="entry name" value="Phase 1 flagellin"/>
    <property type="match status" value="1"/>
</dbReference>
<dbReference type="GO" id="GO:0005198">
    <property type="term" value="F:structural molecule activity"/>
    <property type="evidence" value="ECO:0007669"/>
    <property type="project" value="InterPro"/>
</dbReference>
<dbReference type="RefSeq" id="WP_046994821.1">
    <property type="nucleotide sequence ID" value="NZ_JAIT01000035.1"/>
</dbReference>
<accession>A0A837JC70</accession>
<gene>
    <name evidence="1" type="ORF">AF77_05470</name>
</gene>
<dbReference type="Proteomes" id="UP000035462">
    <property type="component" value="Unassembled WGS sequence"/>
</dbReference>
<reference evidence="1 2" key="1">
    <citation type="submission" date="2014-01" db="EMBL/GenBank/DDBJ databases">
        <title>Development of a Comparative Genomic Fingerprinting Assay for High Resolution Genotyping of Arcobacter butzleri.</title>
        <authorList>
            <person name="Webb A.L."/>
            <person name="Inglis G.D."/>
            <person name="Kruczkiewicz P."/>
            <person name="Selinger L.B."/>
            <person name="Taboada E.N."/>
        </authorList>
    </citation>
    <scope>NUCLEOTIDE SEQUENCE [LARGE SCALE GENOMIC DNA]</scope>
    <source>
        <strain evidence="1 2">L352</strain>
    </source>
</reference>
<dbReference type="AlphaFoldDB" id="A0A837JC70"/>
<dbReference type="NCBIfam" id="TIGR02550">
    <property type="entry name" value="flagell_flgL"/>
    <property type="match status" value="1"/>
</dbReference>
<proteinExistence type="predicted"/>